<name>A0A8S1K7L4_9CILI</name>
<evidence type="ECO:0000313" key="1">
    <source>
        <dbReference type="EMBL" id="CAD8051460.1"/>
    </source>
</evidence>
<sequence length="451" mass="52826">MQIHNSSAHNLTKCESFSHLSPQAQEALQSLKKIKNFGCEKTNDLLDVKKSTSDNINNLLNIPGTKVDQVSKHLPQNEFIGTQNFSFLQNSKQLLAFKSSKVLDDLTPDFSDALSSERKQISETEQNQQFFQKQLKLIQNLQIKQSQNTNTINKGFIRKSYQEKENKLNLNQKKNYQQNRLSDLISKEINKNTITESKNNLRKNSYTSQNTHNSSQTKCNLSIQQDYLYQKAIFQQEKLKTYIEKGQIMNNIKEMKECTFNPRINQKSKIDNTSTFFERQNIWMRKKNDKISEQVEIQKEKAIRECTFSPNQKDNSNTRVNSCDVYYRNLQWQNKLNRKKQQLRNSMIDLKNNDRKTTKIQMQRSNSTQLINQQTDLRQLLEIQFKLDAPKFMKSITTTNQGSETTITPNSQCGYSELGKRKNSIEQIEQKYKLLYDLVHNVTKNPSKKKK</sequence>
<keyword evidence="2" id="KW-1185">Reference proteome</keyword>
<dbReference type="OrthoDB" id="295906at2759"/>
<organism evidence="1 2">
    <name type="scientific">Paramecium sonneborni</name>
    <dbReference type="NCBI Taxonomy" id="65129"/>
    <lineage>
        <taxon>Eukaryota</taxon>
        <taxon>Sar</taxon>
        <taxon>Alveolata</taxon>
        <taxon>Ciliophora</taxon>
        <taxon>Intramacronucleata</taxon>
        <taxon>Oligohymenophorea</taxon>
        <taxon>Peniculida</taxon>
        <taxon>Parameciidae</taxon>
        <taxon>Paramecium</taxon>
    </lineage>
</organism>
<protein>
    <submittedName>
        <fullName evidence="1">Uncharacterized protein</fullName>
    </submittedName>
</protein>
<proteinExistence type="predicted"/>
<dbReference type="Proteomes" id="UP000692954">
    <property type="component" value="Unassembled WGS sequence"/>
</dbReference>
<reference evidence="1" key="1">
    <citation type="submission" date="2021-01" db="EMBL/GenBank/DDBJ databases">
        <authorList>
            <consortium name="Genoscope - CEA"/>
            <person name="William W."/>
        </authorList>
    </citation>
    <scope>NUCLEOTIDE SEQUENCE</scope>
</reference>
<dbReference type="EMBL" id="CAJJDN010000005">
    <property type="protein sequence ID" value="CAD8051460.1"/>
    <property type="molecule type" value="Genomic_DNA"/>
</dbReference>
<dbReference type="AlphaFoldDB" id="A0A8S1K7L4"/>
<evidence type="ECO:0000313" key="2">
    <source>
        <dbReference type="Proteomes" id="UP000692954"/>
    </source>
</evidence>
<accession>A0A8S1K7L4</accession>
<gene>
    <name evidence="1" type="ORF">PSON_ATCC_30995.1.T0050586</name>
</gene>
<comment type="caution">
    <text evidence="1">The sequence shown here is derived from an EMBL/GenBank/DDBJ whole genome shotgun (WGS) entry which is preliminary data.</text>
</comment>